<accession>E6LEA3</accession>
<dbReference type="PATRIC" id="fig|888064.11.peg.1256"/>
<evidence type="ECO:0000256" key="1">
    <source>
        <dbReference type="SAM" id="Phobius"/>
    </source>
</evidence>
<evidence type="ECO:0000313" key="3">
    <source>
        <dbReference type="Proteomes" id="UP000010296"/>
    </source>
</evidence>
<feature type="transmembrane region" description="Helical" evidence="1">
    <location>
        <begin position="12"/>
        <end position="35"/>
    </location>
</feature>
<dbReference type="RefSeq" id="WP_007207714.1">
    <property type="nucleotide sequence ID" value="NZ_GL622241.1"/>
</dbReference>
<sequence>MEKAKWTLPQVVFLALLAFLFGAVFMGAGVLYALLEAALTPFGFSPFANEILFGLWVMAAPVAGMLIPKMGSAVLGEVFAALAEMLYGSYFGASVLISGFIQGMGTEVGFMATGYRRYDTLPLFYGAIGTTVFSFIYEFFKYGYATYGFWMVVALFVVRFASVCFFGIFLTKQIVTLFHKAQGLSVSH</sequence>
<keyword evidence="1" id="KW-0812">Transmembrane</keyword>
<keyword evidence="1" id="KW-1133">Transmembrane helix</keyword>
<name>E6LEA3_ENTI1</name>
<feature type="transmembrane region" description="Helical" evidence="1">
    <location>
        <begin position="147"/>
        <end position="170"/>
    </location>
</feature>
<reference evidence="2 3" key="1">
    <citation type="submission" date="2010-12" db="EMBL/GenBank/DDBJ databases">
        <authorList>
            <person name="Muzny D."/>
            <person name="Qin X."/>
            <person name="Deng J."/>
            <person name="Jiang H."/>
            <person name="Liu Y."/>
            <person name="Qu J."/>
            <person name="Song X.-Z."/>
            <person name="Zhang L."/>
            <person name="Thornton R."/>
            <person name="Coyle M."/>
            <person name="Francisco L."/>
            <person name="Jackson L."/>
            <person name="Javaid M."/>
            <person name="Korchina V."/>
            <person name="Kovar C."/>
            <person name="Mata R."/>
            <person name="Mathew T."/>
            <person name="Ngo R."/>
            <person name="Nguyen L."/>
            <person name="Nguyen N."/>
            <person name="Okwuonu G."/>
            <person name="Ongeri F."/>
            <person name="Pham C."/>
            <person name="Simmons D."/>
            <person name="Wilczek-Boney K."/>
            <person name="Hale W."/>
            <person name="Jakkamsetti A."/>
            <person name="Pham P."/>
            <person name="Ruth R."/>
            <person name="San Lucas F."/>
            <person name="Warren J."/>
            <person name="Zhang J."/>
            <person name="Zhao Z."/>
            <person name="Zhou C."/>
            <person name="Zhu D."/>
            <person name="Lee S."/>
            <person name="Bess C."/>
            <person name="Blankenburg K."/>
            <person name="Forbes L."/>
            <person name="Fu Q."/>
            <person name="Gubbala S."/>
            <person name="Hirani K."/>
            <person name="Jayaseelan J.C."/>
            <person name="Lara F."/>
            <person name="Munidasa M."/>
            <person name="Palculict T."/>
            <person name="Patil S."/>
            <person name="Pu L.-L."/>
            <person name="Saada N."/>
            <person name="Tang L."/>
            <person name="Weissenberger G."/>
            <person name="Zhu Y."/>
            <person name="Hemphill L."/>
            <person name="Shang Y."/>
            <person name="Youmans B."/>
            <person name="Ayvaz T."/>
            <person name="Ross M."/>
            <person name="Santibanez J."/>
            <person name="Aqrawi P."/>
            <person name="Gross S."/>
            <person name="Joshi V."/>
            <person name="Fowler G."/>
            <person name="Nazareth L."/>
            <person name="Reid J."/>
            <person name="Worley K."/>
            <person name="Petrosino J."/>
            <person name="Highlander S."/>
            <person name="Gibbs R."/>
        </authorList>
    </citation>
    <scope>NUCLEOTIDE SEQUENCE [LARGE SCALE GENOMIC DNA]</scope>
    <source>
        <strain evidence="3">DSM 15952 / CCUG 50447 / LMG 22039 / TP 1.5</strain>
    </source>
</reference>
<keyword evidence="1" id="KW-0472">Membrane</keyword>
<dbReference type="OrthoDB" id="8017424at2"/>
<gene>
    <name evidence="2" type="ORF">HMPREF9088_0693</name>
</gene>
<feature type="transmembrane region" description="Helical" evidence="1">
    <location>
        <begin position="47"/>
        <end position="67"/>
    </location>
</feature>
<feature type="transmembrane region" description="Helical" evidence="1">
    <location>
        <begin position="121"/>
        <end position="140"/>
    </location>
</feature>
<dbReference type="PIRSF" id="PIRSF037394">
    <property type="entry name" value="ABC_thiamine-permease_YkoE_prd"/>
    <property type="match status" value="1"/>
</dbReference>
<feature type="transmembrane region" description="Helical" evidence="1">
    <location>
        <begin position="79"/>
        <end position="101"/>
    </location>
</feature>
<dbReference type="eggNOG" id="COG4721">
    <property type="taxonomic scope" value="Bacteria"/>
</dbReference>
<evidence type="ECO:0000313" key="2">
    <source>
        <dbReference type="EMBL" id="EFU74392.1"/>
    </source>
</evidence>
<dbReference type="EMBL" id="AEPV01000026">
    <property type="protein sequence ID" value="EFU74392.1"/>
    <property type="molecule type" value="Genomic_DNA"/>
</dbReference>
<dbReference type="STRING" id="888064.HMPREF9088_0693"/>
<dbReference type="InterPro" id="IPR017195">
    <property type="entry name" value="ABC_thiamin-permease_prd"/>
</dbReference>
<dbReference type="HOGENOM" id="CLU_089225_2_0_9"/>
<dbReference type="GeneID" id="302706327"/>
<keyword evidence="3" id="KW-1185">Reference proteome</keyword>
<dbReference type="Pfam" id="PF09819">
    <property type="entry name" value="ABC_cobalt"/>
    <property type="match status" value="1"/>
</dbReference>
<evidence type="ECO:0008006" key="4">
    <source>
        <dbReference type="Google" id="ProtNLM"/>
    </source>
</evidence>
<dbReference type="AlphaFoldDB" id="E6LEA3"/>
<dbReference type="Proteomes" id="UP000010296">
    <property type="component" value="Unassembled WGS sequence"/>
</dbReference>
<comment type="caution">
    <text evidence="2">The sequence shown here is derived from an EMBL/GenBank/DDBJ whole genome shotgun (WGS) entry which is preliminary data.</text>
</comment>
<proteinExistence type="predicted"/>
<organism evidence="2 3">
    <name type="scientific">Enterococcus italicus (strain DSM 15952 / CCUG 50447 / LMG 22039 / TP 1.5)</name>
    <dbReference type="NCBI Taxonomy" id="888064"/>
    <lineage>
        <taxon>Bacteria</taxon>
        <taxon>Bacillati</taxon>
        <taxon>Bacillota</taxon>
        <taxon>Bacilli</taxon>
        <taxon>Lactobacillales</taxon>
        <taxon>Enterococcaceae</taxon>
        <taxon>Enterococcus</taxon>
    </lineage>
</organism>
<protein>
    <recommendedName>
        <fullName evidence="4">Cobalt ABC transporter, permease protein</fullName>
    </recommendedName>
</protein>